<evidence type="ECO:0000256" key="1">
    <source>
        <dbReference type="SAM" id="MobiDB-lite"/>
    </source>
</evidence>
<evidence type="ECO:0000313" key="2">
    <source>
        <dbReference type="WBParaSite" id="MCU_011679-RA"/>
    </source>
</evidence>
<name>A0A5K3FTX7_MESCO</name>
<proteinExistence type="predicted"/>
<feature type="region of interest" description="Disordered" evidence="1">
    <location>
        <begin position="49"/>
        <end position="75"/>
    </location>
</feature>
<accession>A0A5K3FTX7</accession>
<reference evidence="2" key="1">
    <citation type="submission" date="2019-11" db="UniProtKB">
        <authorList>
            <consortium name="WormBaseParasite"/>
        </authorList>
    </citation>
    <scope>IDENTIFICATION</scope>
</reference>
<feature type="compositionally biased region" description="Polar residues" evidence="1">
    <location>
        <begin position="49"/>
        <end position="59"/>
    </location>
</feature>
<protein>
    <submittedName>
        <fullName evidence="2">Ovule protein</fullName>
    </submittedName>
</protein>
<organism evidence="2">
    <name type="scientific">Mesocestoides corti</name>
    <name type="common">Flatworm</name>
    <dbReference type="NCBI Taxonomy" id="53468"/>
    <lineage>
        <taxon>Eukaryota</taxon>
        <taxon>Metazoa</taxon>
        <taxon>Spiralia</taxon>
        <taxon>Lophotrochozoa</taxon>
        <taxon>Platyhelminthes</taxon>
        <taxon>Cestoda</taxon>
        <taxon>Eucestoda</taxon>
        <taxon>Cyclophyllidea</taxon>
        <taxon>Mesocestoididae</taxon>
        <taxon>Mesocestoides</taxon>
    </lineage>
</organism>
<feature type="compositionally biased region" description="Basic and acidic residues" evidence="1">
    <location>
        <begin position="63"/>
        <end position="75"/>
    </location>
</feature>
<dbReference type="WBParaSite" id="MCU_011679-RA">
    <property type="protein sequence ID" value="MCU_011679-RA"/>
    <property type="gene ID" value="MCU_011679"/>
</dbReference>
<sequence length="100" mass="10993">MRNSSRTHSFRSSPSRQKANVISWGKQCGPVAMVGRRLLTNFESKQKSHTTVMASSSITEDAETTKEDFDSERSVGSSAEKKITSLLCVTVHNRCLLAAC</sequence>
<dbReference type="AlphaFoldDB" id="A0A5K3FTX7"/>